<evidence type="ECO:0000313" key="2">
    <source>
        <dbReference type="EMBL" id="KKO12413.1"/>
    </source>
</evidence>
<reference evidence="2" key="1">
    <citation type="journal article" date="2015" name="Nature">
        <title>Complex archaea that bridge the gap between prokaryotes and eukaryotes.</title>
        <authorList>
            <person name="Spang A."/>
            <person name="Saw J.H."/>
            <person name="Jorgensen S.L."/>
            <person name="Zaremba-Niedzwiedzka K."/>
            <person name="Martijn J."/>
            <person name="Lind A.E."/>
            <person name="van Eijk R."/>
            <person name="Schleper C."/>
            <person name="Guy L."/>
            <person name="Ettema T.J."/>
        </authorList>
    </citation>
    <scope>NUCLEOTIDE SEQUENCE</scope>
</reference>
<gene>
    <name evidence="2" type="ORF">LCGC14_0004240</name>
</gene>
<dbReference type="AlphaFoldDB" id="A0A0F9WIP3"/>
<feature type="compositionally biased region" description="Polar residues" evidence="1">
    <location>
        <begin position="37"/>
        <end position="57"/>
    </location>
</feature>
<sequence>MGKTMKTFEAGRLALILALPLSMAAMPALAQEASPGQEASPTQEASPGQEASPTQEASPALRYSGIDLSPGTEHAGELADFHPQMSDGTHADCFQLRPQPGMEYTVTLRSADFDSFLLVGVGNCDEVLIQFENDDFEDEGLDSQLVFAAEYDLYSVYVNTYDPGTTGNYSLSIEARLLPMAPAAD</sequence>
<accession>A0A0F9WIP3</accession>
<protein>
    <recommendedName>
        <fullName evidence="3">Peptidase C-terminal archaeal/bacterial domain-containing protein</fullName>
    </recommendedName>
</protein>
<feature type="region of interest" description="Disordered" evidence="1">
    <location>
        <begin position="29"/>
        <end position="66"/>
    </location>
</feature>
<name>A0A0F9WIP3_9ZZZZ</name>
<proteinExistence type="predicted"/>
<evidence type="ECO:0008006" key="3">
    <source>
        <dbReference type="Google" id="ProtNLM"/>
    </source>
</evidence>
<evidence type="ECO:0000256" key="1">
    <source>
        <dbReference type="SAM" id="MobiDB-lite"/>
    </source>
</evidence>
<dbReference type="EMBL" id="LAZR01000001">
    <property type="protein sequence ID" value="KKO12413.1"/>
    <property type="molecule type" value="Genomic_DNA"/>
</dbReference>
<organism evidence="2">
    <name type="scientific">marine sediment metagenome</name>
    <dbReference type="NCBI Taxonomy" id="412755"/>
    <lineage>
        <taxon>unclassified sequences</taxon>
        <taxon>metagenomes</taxon>
        <taxon>ecological metagenomes</taxon>
    </lineage>
</organism>
<comment type="caution">
    <text evidence="2">The sequence shown here is derived from an EMBL/GenBank/DDBJ whole genome shotgun (WGS) entry which is preliminary data.</text>
</comment>